<sequence length="89" mass="9481">MFVHKVSCNLVGGLTKLRLSFQSNPQGQGEDDPRQLFAAPVVGLIAKNSPCCTASRPTMRCSTGKPPFLAAPSSSAARTMSRSNKEKSQ</sequence>
<dbReference type="AlphaFoldDB" id="A0A6G1EET0"/>
<evidence type="ECO:0000313" key="2">
    <source>
        <dbReference type="EMBL" id="KAF0922924.1"/>
    </source>
</evidence>
<accession>A0A6G1EET0</accession>
<organism evidence="2 3">
    <name type="scientific">Oryza meyeriana var. granulata</name>
    <dbReference type="NCBI Taxonomy" id="110450"/>
    <lineage>
        <taxon>Eukaryota</taxon>
        <taxon>Viridiplantae</taxon>
        <taxon>Streptophyta</taxon>
        <taxon>Embryophyta</taxon>
        <taxon>Tracheophyta</taxon>
        <taxon>Spermatophyta</taxon>
        <taxon>Magnoliopsida</taxon>
        <taxon>Liliopsida</taxon>
        <taxon>Poales</taxon>
        <taxon>Poaceae</taxon>
        <taxon>BOP clade</taxon>
        <taxon>Oryzoideae</taxon>
        <taxon>Oryzeae</taxon>
        <taxon>Oryzinae</taxon>
        <taxon>Oryza</taxon>
        <taxon>Oryza meyeriana</taxon>
    </lineage>
</organism>
<protein>
    <submittedName>
        <fullName evidence="2">Uncharacterized protein</fullName>
    </submittedName>
</protein>
<reference evidence="2 3" key="1">
    <citation type="submission" date="2019-11" db="EMBL/GenBank/DDBJ databases">
        <title>Whole genome sequence of Oryza granulata.</title>
        <authorList>
            <person name="Li W."/>
        </authorList>
    </citation>
    <scope>NUCLEOTIDE SEQUENCE [LARGE SCALE GENOMIC DNA]</scope>
    <source>
        <strain evidence="3">cv. Menghai</strain>
        <tissue evidence="2">Leaf</tissue>
    </source>
</reference>
<evidence type="ECO:0000256" key="1">
    <source>
        <dbReference type="SAM" id="MobiDB-lite"/>
    </source>
</evidence>
<proteinExistence type="predicted"/>
<name>A0A6G1EET0_9ORYZ</name>
<evidence type="ECO:0000313" key="3">
    <source>
        <dbReference type="Proteomes" id="UP000479710"/>
    </source>
</evidence>
<feature type="compositionally biased region" description="Low complexity" evidence="1">
    <location>
        <begin position="66"/>
        <end position="77"/>
    </location>
</feature>
<keyword evidence="3" id="KW-1185">Reference proteome</keyword>
<comment type="caution">
    <text evidence="2">The sequence shown here is derived from an EMBL/GenBank/DDBJ whole genome shotgun (WGS) entry which is preliminary data.</text>
</comment>
<dbReference type="EMBL" id="SPHZ02000003">
    <property type="protein sequence ID" value="KAF0922924.1"/>
    <property type="molecule type" value="Genomic_DNA"/>
</dbReference>
<gene>
    <name evidence="2" type="ORF">E2562_002162</name>
</gene>
<dbReference type="OrthoDB" id="2011802at2759"/>
<feature type="region of interest" description="Disordered" evidence="1">
    <location>
        <begin position="63"/>
        <end position="89"/>
    </location>
</feature>
<dbReference type="Proteomes" id="UP000479710">
    <property type="component" value="Unassembled WGS sequence"/>
</dbReference>